<proteinExistence type="inferred from homology"/>
<evidence type="ECO:0000256" key="4">
    <source>
        <dbReference type="ARBA" id="ARBA00023163"/>
    </source>
</evidence>
<dbReference type="GO" id="GO:0007623">
    <property type="term" value="P:circadian rhythm"/>
    <property type="evidence" value="ECO:0007669"/>
    <property type="project" value="TreeGrafter"/>
</dbReference>
<dbReference type="STRING" id="303518.ENSPNYP00000007654"/>
<sequence length="403" mass="44139">MTGQTVGGVIQDLSVPSLLGVGSRPQGETGSFTEEAVSILTSTSQLARSLLGHTFAFKRKDSFNNAEAMAGNSCDEDSGNNARRKREFIPNEKKDDGYWDKRKKNNEAARRSREKRRVNDMVLERRVMGLLEENARLRAELLALKFRFGLVKDPSNVSILPLTAPFCPHPTPRSTNHYQAHTDGSPYVGTQASANTHQILSQAPQQRAIYGARTAELSHSRSQETGVVTSCGSNVGSPVFFDDTLGESGRPSPRDVTEEQQCCESQYLSRQDSSEGLRSLPHKLRFKSPGGGSNGGEISASPDSRNSGLPIAMVGPNIQMRNHQQVGWDGQVESQASWSREDAWGVQYQGSPSGYNNSSCPQNSSDHRYPAEDNSLRSQISSLSQEVAQLKKLLSQQLLPKMA</sequence>
<dbReference type="GeneTree" id="ENSGT00940000164108"/>
<feature type="compositionally biased region" description="Polar residues" evidence="6">
    <location>
        <begin position="348"/>
        <end position="364"/>
    </location>
</feature>
<evidence type="ECO:0000256" key="1">
    <source>
        <dbReference type="ARBA" id="ARBA00006079"/>
    </source>
</evidence>
<dbReference type="GO" id="GO:0005634">
    <property type="term" value="C:nucleus"/>
    <property type="evidence" value="ECO:0007669"/>
    <property type="project" value="TreeGrafter"/>
</dbReference>
<comment type="similarity">
    <text evidence="1">Belongs to the bZIP family. NFIL3 subfamily.</text>
</comment>
<keyword evidence="2" id="KW-0805">Transcription regulation</keyword>
<dbReference type="AlphaFoldDB" id="A0A3B4FD95"/>
<evidence type="ECO:0000256" key="3">
    <source>
        <dbReference type="ARBA" id="ARBA00023125"/>
    </source>
</evidence>
<reference evidence="8" key="1">
    <citation type="submission" date="2023-09" db="UniProtKB">
        <authorList>
            <consortium name="Ensembl"/>
        </authorList>
    </citation>
    <scope>IDENTIFICATION</scope>
</reference>
<dbReference type="PROSITE" id="PS50217">
    <property type="entry name" value="BZIP"/>
    <property type="match status" value="1"/>
</dbReference>
<feature type="compositionally biased region" description="Polar residues" evidence="6">
    <location>
        <begin position="259"/>
        <end position="276"/>
    </location>
</feature>
<evidence type="ECO:0000259" key="7">
    <source>
        <dbReference type="PROSITE" id="PS50217"/>
    </source>
</evidence>
<dbReference type="Ensembl" id="ENSPNYT00000007839.1">
    <property type="protein sequence ID" value="ENSPNYP00000007654.1"/>
    <property type="gene ID" value="ENSPNYG00000005873.1"/>
</dbReference>
<evidence type="ECO:0000313" key="8">
    <source>
        <dbReference type="Ensembl" id="ENSPNYP00000007654.1"/>
    </source>
</evidence>
<feature type="compositionally biased region" description="Basic and acidic residues" evidence="6">
    <location>
        <begin position="87"/>
        <end position="114"/>
    </location>
</feature>
<feature type="region of interest" description="Disordered" evidence="6">
    <location>
        <begin position="347"/>
        <end position="375"/>
    </location>
</feature>
<name>A0A3B4FD95_9CICH</name>
<dbReference type="Gene3D" id="1.20.5.170">
    <property type="match status" value="1"/>
</dbReference>
<keyword evidence="3" id="KW-0238">DNA-binding</keyword>
<dbReference type="InterPro" id="IPR047229">
    <property type="entry name" value="NFIL3-like"/>
</dbReference>
<dbReference type="GeneID" id="102202696"/>
<organism evidence="8">
    <name type="scientific">Pundamilia nyererei</name>
    <dbReference type="NCBI Taxonomy" id="303518"/>
    <lineage>
        <taxon>Eukaryota</taxon>
        <taxon>Metazoa</taxon>
        <taxon>Chordata</taxon>
        <taxon>Craniata</taxon>
        <taxon>Vertebrata</taxon>
        <taxon>Euteleostomi</taxon>
        <taxon>Actinopterygii</taxon>
        <taxon>Neopterygii</taxon>
        <taxon>Teleostei</taxon>
        <taxon>Neoteleostei</taxon>
        <taxon>Acanthomorphata</taxon>
        <taxon>Ovalentaria</taxon>
        <taxon>Cichlomorphae</taxon>
        <taxon>Cichliformes</taxon>
        <taxon>Cichlidae</taxon>
        <taxon>African cichlids</taxon>
        <taxon>Pseudocrenilabrinae</taxon>
        <taxon>Haplochromini</taxon>
        <taxon>Pundamilia</taxon>
    </lineage>
</organism>
<dbReference type="Proteomes" id="UP000695023">
    <property type="component" value="Unplaced"/>
</dbReference>
<accession>A0A3B4FD95</accession>
<dbReference type="GO" id="GO:0003677">
    <property type="term" value="F:DNA binding"/>
    <property type="evidence" value="ECO:0007669"/>
    <property type="project" value="UniProtKB-KW"/>
</dbReference>
<dbReference type="SMART" id="SM00338">
    <property type="entry name" value="BRLZ"/>
    <property type="match status" value="1"/>
</dbReference>
<feature type="region of interest" description="Disordered" evidence="6">
    <location>
        <begin position="240"/>
        <end position="312"/>
    </location>
</feature>
<evidence type="ECO:0000313" key="9">
    <source>
        <dbReference type="Proteomes" id="UP000695023"/>
    </source>
</evidence>
<protein>
    <submittedName>
        <fullName evidence="8 10">Nuclear factor interleukin-3-regulated protein-like</fullName>
    </submittedName>
</protein>
<dbReference type="InterPro" id="IPR047106">
    <property type="entry name" value="NFIL3-like_bZIP"/>
</dbReference>
<dbReference type="InterPro" id="IPR046347">
    <property type="entry name" value="bZIP_sf"/>
</dbReference>
<dbReference type="CDD" id="cd14694">
    <property type="entry name" value="bZIP_NFIL3"/>
    <property type="match status" value="1"/>
</dbReference>
<dbReference type="OrthoDB" id="6151507at2759"/>
<dbReference type="FunFam" id="1.20.5.170:FF:000025">
    <property type="entry name" value="nuclear factor interleukin-3-regulated protein-like"/>
    <property type="match status" value="1"/>
</dbReference>
<feature type="compositionally biased region" description="Basic and acidic residues" evidence="6">
    <location>
        <begin position="365"/>
        <end position="375"/>
    </location>
</feature>
<feature type="domain" description="BZIP" evidence="7">
    <location>
        <begin position="95"/>
        <end position="145"/>
    </location>
</feature>
<feature type="region of interest" description="Disordered" evidence="6">
    <location>
        <begin position="69"/>
        <end position="114"/>
    </location>
</feature>
<dbReference type="PANTHER" id="PTHR15284">
    <property type="entry name" value="NUCLEAR FACTOR INTERLEUKIN-3-REGULATED PROTEIN"/>
    <property type="match status" value="1"/>
</dbReference>
<dbReference type="PROSITE" id="PS00036">
    <property type="entry name" value="BZIP_BASIC"/>
    <property type="match status" value="1"/>
</dbReference>
<evidence type="ECO:0000256" key="6">
    <source>
        <dbReference type="SAM" id="MobiDB-lite"/>
    </source>
</evidence>
<keyword evidence="4" id="KW-0804">Transcription</keyword>
<reference evidence="10" key="2">
    <citation type="submission" date="2025-04" db="UniProtKB">
        <authorList>
            <consortium name="RefSeq"/>
        </authorList>
    </citation>
    <scope>IDENTIFICATION</scope>
</reference>
<dbReference type="InterPro" id="IPR004827">
    <property type="entry name" value="bZIP"/>
</dbReference>
<keyword evidence="5" id="KW-0539">Nucleus</keyword>
<evidence type="ECO:0000256" key="2">
    <source>
        <dbReference type="ARBA" id="ARBA00023015"/>
    </source>
</evidence>
<evidence type="ECO:0000313" key="10">
    <source>
        <dbReference type="RefSeq" id="XP_005735877.1"/>
    </source>
</evidence>
<dbReference type="RefSeq" id="XP_005735877.1">
    <property type="nucleotide sequence ID" value="XM_005735820.1"/>
</dbReference>
<keyword evidence="9" id="KW-1185">Reference proteome</keyword>
<dbReference type="SUPFAM" id="SSF57959">
    <property type="entry name" value="Leucine zipper domain"/>
    <property type="match status" value="1"/>
</dbReference>
<evidence type="ECO:0000256" key="5">
    <source>
        <dbReference type="ARBA" id="ARBA00023242"/>
    </source>
</evidence>
<dbReference type="Pfam" id="PF07716">
    <property type="entry name" value="bZIP_2"/>
    <property type="match status" value="1"/>
</dbReference>
<gene>
    <name evidence="10" type="primary">LOC102202696</name>
</gene>
<dbReference type="GO" id="GO:0003700">
    <property type="term" value="F:DNA-binding transcription factor activity"/>
    <property type="evidence" value="ECO:0007669"/>
    <property type="project" value="InterPro"/>
</dbReference>
<dbReference type="PANTHER" id="PTHR15284:SF6">
    <property type="entry name" value="HYPOTHETICAL LOC799271-RELATED"/>
    <property type="match status" value="1"/>
</dbReference>